<keyword evidence="2" id="KW-0479">Metal-binding</keyword>
<dbReference type="InterPro" id="IPR006620">
    <property type="entry name" value="Pro_4_hyd_alph"/>
</dbReference>
<evidence type="ECO:0000256" key="5">
    <source>
        <dbReference type="ARBA" id="ARBA00023002"/>
    </source>
</evidence>
<dbReference type="PANTHER" id="PTHR12907:SF26">
    <property type="entry name" value="HIF PROLYL HYDROXYLASE, ISOFORM C"/>
    <property type="match status" value="1"/>
</dbReference>
<keyword evidence="5" id="KW-0560">Oxidoreductase</keyword>
<keyword evidence="4" id="KW-0223">Dioxygenase</keyword>
<evidence type="ECO:0000256" key="2">
    <source>
        <dbReference type="ARBA" id="ARBA00022723"/>
    </source>
</evidence>
<name>A0A1M6WAP3_9BACT</name>
<dbReference type="PROSITE" id="PS51471">
    <property type="entry name" value="FE2OG_OXY"/>
    <property type="match status" value="1"/>
</dbReference>
<evidence type="ECO:0000259" key="7">
    <source>
        <dbReference type="PROSITE" id="PS51471"/>
    </source>
</evidence>
<comment type="cofactor">
    <cofactor evidence="1">
        <name>L-ascorbate</name>
        <dbReference type="ChEBI" id="CHEBI:38290"/>
    </cofactor>
</comment>
<evidence type="ECO:0000256" key="4">
    <source>
        <dbReference type="ARBA" id="ARBA00022964"/>
    </source>
</evidence>
<proteinExistence type="predicted"/>
<dbReference type="EMBL" id="FRAU01000008">
    <property type="protein sequence ID" value="SHK90576.1"/>
    <property type="molecule type" value="Genomic_DNA"/>
</dbReference>
<evidence type="ECO:0000256" key="1">
    <source>
        <dbReference type="ARBA" id="ARBA00001961"/>
    </source>
</evidence>
<dbReference type="Pfam" id="PF13640">
    <property type="entry name" value="2OG-FeII_Oxy_3"/>
    <property type="match status" value="1"/>
</dbReference>
<evidence type="ECO:0000313" key="9">
    <source>
        <dbReference type="Proteomes" id="UP000185812"/>
    </source>
</evidence>
<sequence length="210" mass="24195">MQMASWIEPFIETLAQRGWATTTEAFTPDQIQALHQEAQALDRAGAFRPAAIGHGTAQAIRHDIRGDRIYWLDPERPTPAQTAYWQVIDTLRQRLNETLFLSLRDAEAHLAIYPPGSFYRRHLDQHRGRHLRLITLVLYLNPHWHPEDGGQLRLYPDPYAPDQGIDVLPKGGLLVGFRSDTIPHEVLPARRTRYSLTGWLRRFDPLALLR</sequence>
<dbReference type="Gene3D" id="2.60.120.620">
    <property type="entry name" value="q2cbj1_9rhob like domain"/>
    <property type="match status" value="1"/>
</dbReference>
<dbReference type="InterPro" id="IPR051559">
    <property type="entry name" value="HIF_prolyl_hydroxylases"/>
</dbReference>
<dbReference type="RefSeq" id="WP_072716069.1">
    <property type="nucleotide sequence ID" value="NZ_FRAU01000008.1"/>
</dbReference>
<dbReference type="Proteomes" id="UP000185812">
    <property type="component" value="Unassembled WGS sequence"/>
</dbReference>
<keyword evidence="9" id="KW-1185">Reference proteome</keyword>
<dbReference type="GO" id="GO:0031418">
    <property type="term" value="F:L-ascorbic acid binding"/>
    <property type="evidence" value="ECO:0007669"/>
    <property type="project" value="UniProtKB-KW"/>
</dbReference>
<keyword evidence="6" id="KW-0408">Iron</keyword>
<accession>A0A1M6WAP3</accession>
<evidence type="ECO:0000256" key="3">
    <source>
        <dbReference type="ARBA" id="ARBA00022896"/>
    </source>
</evidence>
<dbReference type="GO" id="GO:0008198">
    <property type="term" value="F:ferrous iron binding"/>
    <property type="evidence" value="ECO:0007669"/>
    <property type="project" value="TreeGrafter"/>
</dbReference>
<gene>
    <name evidence="8" type="ORF">SAMN04488087_2249</name>
</gene>
<dbReference type="GO" id="GO:0071456">
    <property type="term" value="P:cellular response to hypoxia"/>
    <property type="evidence" value="ECO:0007669"/>
    <property type="project" value="TreeGrafter"/>
</dbReference>
<dbReference type="InterPro" id="IPR044862">
    <property type="entry name" value="Pro_4_hyd_alph_FE2OG_OXY"/>
</dbReference>
<keyword evidence="3" id="KW-0847">Vitamin C</keyword>
<evidence type="ECO:0000256" key="6">
    <source>
        <dbReference type="ARBA" id="ARBA00023004"/>
    </source>
</evidence>
<reference evidence="9" key="1">
    <citation type="submission" date="2016-11" db="EMBL/GenBank/DDBJ databases">
        <authorList>
            <person name="Varghese N."/>
            <person name="Submissions S."/>
        </authorList>
    </citation>
    <scope>NUCLEOTIDE SEQUENCE [LARGE SCALE GENOMIC DNA]</scope>
    <source>
        <strain evidence="9">DSM 22212</strain>
    </source>
</reference>
<dbReference type="SMART" id="SM00702">
    <property type="entry name" value="P4Hc"/>
    <property type="match status" value="1"/>
</dbReference>
<feature type="domain" description="Fe2OG dioxygenase" evidence="7">
    <location>
        <begin position="99"/>
        <end position="202"/>
    </location>
</feature>
<protein>
    <submittedName>
        <fullName evidence="8">SM-20-related protein</fullName>
    </submittedName>
</protein>
<dbReference type="STRING" id="633813.SAMN04488087_2249"/>
<evidence type="ECO:0000313" key="8">
    <source>
        <dbReference type="EMBL" id="SHK90576.1"/>
    </source>
</evidence>
<dbReference type="InterPro" id="IPR005123">
    <property type="entry name" value="Oxoglu/Fe-dep_dioxygenase_dom"/>
</dbReference>
<organism evidence="8 9">
    <name type="scientific">Rhodothermus profundi</name>
    <dbReference type="NCBI Taxonomy" id="633813"/>
    <lineage>
        <taxon>Bacteria</taxon>
        <taxon>Pseudomonadati</taxon>
        <taxon>Rhodothermota</taxon>
        <taxon>Rhodothermia</taxon>
        <taxon>Rhodothermales</taxon>
        <taxon>Rhodothermaceae</taxon>
        <taxon>Rhodothermus</taxon>
    </lineage>
</organism>
<dbReference type="AlphaFoldDB" id="A0A1M6WAP3"/>
<dbReference type="PANTHER" id="PTHR12907">
    <property type="entry name" value="EGL NINE HOMOLOG-RELATED"/>
    <property type="match status" value="1"/>
</dbReference>
<dbReference type="GO" id="GO:0031543">
    <property type="term" value="F:peptidyl-proline dioxygenase activity"/>
    <property type="evidence" value="ECO:0007669"/>
    <property type="project" value="TreeGrafter"/>
</dbReference>